<dbReference type="SUPFAM" id="SSF47384">
    <property type="entry name" value="Homodimeric domain of signal transducing histidine kinase"/>
    <property type="match status" value="1"/>
</dbReference>
<dbReference type="AlphaFoldDB" id="A0A7C4MNS3"/>
<dbReference type="SUPFAM" id="SSF50341">
    <property type="entry name" value="CheW-like"/>
    <property type="match status" value="1"/>
</dbReference>
<dbReference type="PROSITE" id="PS50894">
    <property type="entry name" value="HPT"/>
    <property type="match status" value="1"/>
</dbReference>
<evidence type="ECO:0000256" key="10">
    <source>
        <dbReference type="ARBA" id="ARBA00023012"/>
    </source>
</evidence>
<dbReference type="InterPro" id="IPR051315">
    <property type="entry name" value="Bact_Chemotaxis_CheA"/>
</dbReference>
<dbReference type="Pfam" id="PF02518">
    <property type="entry name" value="HATPase_c"/>
    <property type="match status" value="1"/>
</dbReference>
<dbReference type="InterPro" id="IPR008207">
    <property type="entry name" value="Sig_transdc_His_kin_Hpt_dom"/>
</dbReference>
<dbReference type="Gene3D" id="2.30.30.40">
    <property type="entry name" value="SH3 Domains"/>
    <property type="match status" value="1"/>
</dbReference>
<dbReference type="InterPro" id="IPR036061">
    <property type="entry name" value="CheW-like_dom_sf"/>
</dbReference>
<keyword evidence="6" id="KW-0808">Transferase</keyword>
<feature type="domain" description="Histidine kinase" evidence="13">
    <location>
        <begin position="493"/>
        <end position="700"/>
    </location>
</feature>
<keyword evidence="7" id="KW-0547">Nucleotide-binding</keyword>
<dbReference type="GO" id="GO:0005524">
    <property type="term" value="F:ATP binding"/>
    <property type="evidence" value="ECO:0007669"/>
    <property type="project" value="UniProtKB-KW"/>
</dbReference>
<accession>A0A7C4MNS3</accession>
<dbReference type="FunFam" id="3.30.565.10:FF:000016">
    <property type="entry name" value="Chemotaxis protein CheA, putative"/>
    <property type="match status" value="1"/>
</dbReference>
<dbReference type="EC" id="2.7.13.3" evidence="2"/>
<dbReference type="InterPro" id="IPR037006">
    <property type="entry name" value="CheA-like_homodim_sf"/>
</dbReference>
<keyword evidence="5 12" id="KW-0597">Phosphoprotein</keyword>
<gene>
    <name evidence="16" type="ORF">ENS29_09525</name>
</gene>
<evidence type="ECO:0000256" key="4">
    <source>
        <dbReference type="ARBA" id="ARBA00022500"/>
    </source>
</evidence>
<comment type="caution">
    <text evidence="16">The sequence shown here is derived from an EMBL/GenBank/DDBJ whole genome shotgun (WGS) entry which is preliminary data.</text>
</comment>
<evidence type="ECO:0000256" key="8">
    <source>
        <dbReference type="ARBA" id="ARBA00022777"/>
    </source>
</evidence>
<evidence type="ECO:0000256" key="9">
    <source>
        <dbReference type="ARBA" id="ARBA00022840"/>
    </source>
</evidence>
<dbReference type="Gene3D" id="1.20.120.160">
    <property type="entry name" value="HPT domain"/>
    <property type="match status" value="1"/>
</dbReference>
<evidence type="ECO:0000256" key="1">
    <source>
        <dbReference type="ARBA" id="ARBA00000085"/>
    </source>
</evidence>
<dbReference type="InterPro" id="IPR003594">
    <property type="entry name" value="HATPase_dom"/>
</dbReference>
<dbReference type="SMART" id="SM00387">
    <property type="entry name" value="HATPase_c"/>
    <property type="match status" value="1"/>
</dbReference>
<dbReference type="InterPro" id="IPR036641">
    <property type="entry name" value="HPT_dom_sf"/>
</dbReference>
<evidence type="ECO:0000256" key="5">
    <source>
        <dbReference type="ARBA" id="ARBA00022553"/>
    </source>
</evidence>
<evidence type="ECO:0000256" key="2">
    <source>
        <dbReference type="ARBA" id="ARBA00012438"/>
    </source>
</evidence>
<comment type="catalytic activity">
    <reaction evidence="1">
        <text>ATP + protein L-histidine = ADP + protein N-phospho-L-histidine.</text>
        <dbReference type="EC" id="2.7.13.3"/>
    </reaction>
</comment>
<keyword evidence="10" id="KW-0902">Two-component regulatory system</keyword>
<dbReference type="PROSITE" id="PS50851">
    <property type="entry name" value="CHEW"/>
    <property type="match status" value="1"/>
</dbReference>
<dbReference type="Gene3D" id="3.30.565.10">
    <property type="entry name" value="Histidine kinase-like ATPase, C-terminal domain"/>
    <property type="match status" value="1"/>
</dbReference>
<dbReference type="InterPro" id="IPR036890">
    <property type="entry name" value="HATPase_C_sf"/>
</dbReference>
<evidence type="ECO:0000259" key="15">
    <source>
        <dbReference type="PROSITE" id="PS50894"/>
    </source>
</evidence>
<dbReference type="CDD" id="cd16916">
    <property type="entry name" value="HATPase_CheA-like"/>
    <property type="match status" value="1"/>
</dbReference>
<dbReference type="InterPro" id="IPR004358">
    <property type="entry name" value="Sig_transdc_His_kin-like_C"/>
</dbReference>
<dbReference type="PANTHER" id="PTHR43395:SF10">
    <property type="entry name" value="CHEMOTAXIS PROTEIN CHEA"/>
    <property type="match status" value="1"/>
</dbReference>
<keyword evidence="4" id="KW-0145">Chemotaxis</keyword>
<dbReference type="SUPFAM" id="SSF55874">
    <property type="entry name" value="ATPase domain of HSP90 chaperone/DNA topoisomerase II/histidine kinase"/>
    <property type="match status" value="1"/>
</dbReference>
<evidence type="ECO:0000313" key="16">
    <source>
        <dbReference type="EMBL" id="HGU33081.1"/>
    </source>
</evidence>
<name>A0A7C4MNS3_9BACT</name>
<protein>
    <recommendedName>
        <fullName evidence="3">Chemotaxis protein CheA</fullName>
        <ecNumber evidence="2">2.7.13.3</ecNumber>
    </recommendedName>
</protein>
<evidence type="ECO:0000256" key="12">
    <source>
        <dbReference type="PROSITE-ProRule" id="PRU00110"/>
    </source>
</evidence>
<dbReference type="SMART" id="SM00260">
    <property type="entry name" value="CheW"/>
    <property type="match status" value="1"/>
</dbReference>
<dbReference type="SUPFAM" id="SSF47226">
    <property type="entry name" value="Histidine-containing phosphotransfer domain, HPT domain"/>
    <property type="match status" value="1"/>
</dbReference>
<evidence type="ECO:0000256" key="3">
    <source>
        <dbReference type="ARBA" id="ARBA00021495"/>
    </source>
</evidence>
<dbReference type="CDD" id="cd00731">
    <property type="entry name" value="CheA_reg"/>
    <property type="match status" value="1"/>
</dbReference>
<organism evidence="16">
    <name type="scientific">Desulfatirhabdium butyrativorans</name>
    <dbReference type="NCBI Taxonomy" id="340467"/>
    <lineage>
        <taxon>Bacteria</taxon>
        <taxon>Pseudomonadati</taxon>
        <taxon>Thermodesulfobacteriota</taxon>
        <taxon>Desulfobacteria</taxon>
        <taxon>Desulfobacterales</taxon>
        <taxon>Desulfatirhabdiaceae</taxon>
        <taxon>Desulfatirhabdium</taxon>
    </lineage>
</organism>
<keyword evidence="8" id="KW-0418">Kinase</keyword>
<evidence type="ECO:0000256" key="7">
    <source>
        <dbReference type="ARBA" id="ARBA00022741"/>
    </source>
</evidence>
<evidence type="ECO:0000256" key="11">
    <source>
        <dbReference type="ARBA" id="ARBA00035100"/>
    </source>
</evidence>
<dbReference type="PROSITE" id="PS50109">
    <property type="entry name" value="HIS_KIN"/>
    <property type="match status" value="1"/>
</dbReference>
<dbReference type="InterPro" id="IPR036097">
    <property type="entry name" value="HisK_dim/P_sf"/>
</dbReference>
<dbReference type="Pfam" id="PF01584">
    <property type="entry name" value="CheW"/>
    <property type="match status" value="1"/>
</dbReference>
<dbReference type="Pfam" id="PF01627">
    <property type="entry name" value="Hpt"/>
    <property type="match status" value="1"/>
</dbReference>
<dbReference type="InterPro" id="IPR002545">
    <property type="entry name" value="CheW-lke_dom"/>
</dbReference>
<dbReference type="SMART" id="SM00073">
    <property type="entry name" value="HPT"/>
    <property type="match status" value="1"/>
</dbReference>
<feature type="domain" description="HPt" evidence="15">
    <location>
        <begin position="246"/>
        <end position="350"/>
    </location>
</feature>
<feature type="modified residue" description="Phosphohistidine" evidence="12">
    <location>
        <position position="293"/>
    </location>
</feature>
<dbReference type="InterPro" id="IPR004105">
    <property type="entry name" value="CheA-like_dim"/>
</dbReference>
<proteinExistence type="predicted"/>
<dbReference type="Pfam" id="PF02895">
    <property type="entry name" value="H-kinase_dim"/>
    <property type="match status" value="1"/>
</dbReference>
<evidence type="ECO:0000256" key="6">
    <source>
        <dbReference type="ARBA" id="ARBA00022679"/>
    </source>
</evidence>
<feature type="domain" description="CheW-like" evidence="14">
    <location>
        <begin position="702"/>
        <end position="836"/>
    </location>
</feature>
<sequence>METLLRFLDQILDDLDTIGFSDADGWQRIQDGLDAISDEIPKSHEFLKPLSHAMVRLAAAIREERTANAFAAVSAMVTGVHVLRKSLEGELVEAGELDGALQSVISVFVEGEHELTHTDLRDPNAGMDRLSLINDAAMRLVQIDTGDRDALSSWIERVESFFKEHTFRDAVVQRLKSALLEAHRMLDSDVSDWDSGMEQIGGWLEEAAEIEDTGADVPITTESSTEEMNTYDVSASERSDEMDFMPKHPDRDLIAEFVVEGNELIARAEEALLTLEVDPENMDAVATVFRAFHTIKGTSAFLELSLLADMGHHAETLLSRVRDKEIRYAGGYADLALRSLDMLKAMLQDVQAALEGAPLRKPSGYDDLMAVLVDPERAGVSETSDGAPSPRVGDILVAQGKVDRKAVEEIAQSETDVPIGLALVKKKITTITDTAQALRTQSKLTGTKQFIETSVRVSTERLDRLIDMVGELVIAHSMVAQDAVVMQAHHYDLLKKVNHTTKIVRTLQDLCMSMRMIPLKATFQKMARLVRDVARKVGKNVVFHTEGEDTEIDRNLVDVINDPLVHMVRNAIDHGIETPEARMKVGKPEQGTIKLSAYHAAGNVVVEIADDGRGLDKTLILKKAIEKGMIPENTVLSDREIYNLILEPGFSTAAVVTDVSGRGVGMDVVKKNIESLRGQVEISSEPGKGSVFRMKLPLTLAIIDGMVVRAGEETYVIPTASIVRSIKPDATEVSTVLRQGNVLKLQNELIPLFRLTDLYRIASSANAEDELVVIVEDEHTKVGFVIDELIGRQQVVIKSLGEAMQHIPGISGGAIMPDGRVGLILDVSGLIKLAVTDKGSGTFKEWNSVTPN</sequence>
<dbReference type="SMART" id="SM01231">
    <property type="entry name" value="H-kinase_dim"/>
    <property type="match status" value="1"/>
</dbReference>
<dbReference type="EMBL" id="DSUH01000223">
    <property type="protein sequence ID" value="HGU33081.1"/>
    <property type="molecule type" value="Genomic_DNA"/>
</dbReference>
<evidence type="ECO:0000259" key="14">
    <source>
        <dbReference type="PROSITE" id="PS50851"/>
    </source>
</evidence>
<comment type="function">
    <text evidence="11">Involved in the transmission of sensory signals from the chemoreceptors to the flagellar motors. CheA is autophosphorylated; it can transfer its phosphate group to either CheB or CheY.</text>
</comment>
<dbReference type="PANTHER" id="PTHR43395">
    <property type="entry name" value="SENSOR HISTIDINE KINASE CHEA"/>
    <property type="match status" value="1"/>
</dbReference>
<dbReference type="CDD" id="cd00088">
    <property type="entry name" value="HPT"/>
    <property type="match status" value="1"/>
</dbReference>
<dbReference type="PRINTS" id="PR00344">
    <property type="entry name" value="BCTRLSENSOR"/>
</dbReference>
<reference evidence="16" key="1">
    <citation type="journal article" date="2020" name="mSystems">
        <title>Genome- and Community-Level Interaction Insights into Carbon Utilization and Element Cycling Functions of Hydrothermarchaeota in Hydrothermal Sediment.</title>
        <authorList>
            <person name="Zhou Z."/>
            <person name="Liu Y."/>
            <person name="Xu W."/>
            <person name="Pan J."/>
            <person name="Luo Z.H."/>
            <person name="Li M."/>
        </authorList>
    </citation>
    <scope>NUCLEOTIDE SEQUENCE [LARGE SCALE GENOMIC DNA]</scope>
    <source>
        <strain evidence="16">SpSt-477</strain>
    </source>
</reference>
<dbReference type="GO" id="GO:0000155">
    <property type="term" value="F:phosphorelay sensor kinase activity"/>
    <property type="evidence" value="ECO:0007669"/>
    <property type="project" value="InterPro"/>
</dbReference>
<dbReference type="Gene3D" id="1.10.287.560">
    <property type="entry name" value="Histidine kinase CheA-like, homodimeric domain"/>
    <property type="match status" value="1"/>
</dbReference>
<keyword evidence="9" id="KW-0067">ATP-binding</keyword>
<dbReference type="InterPro" id="IPR005467">
    <property type="entry name" value="His_kinase_dom"/>
</dbReference>
<dbReference type="GO" id="GO:0005737">
    <property type="term" value="C:cytoplasm"/>
    <property type="evidence" value="ECO:0007669"/>
    <property type="project" value="InterPro"/>
</dbReference>
<dbReference type="GO" id="GO:0006935">
    <property type="term" value="P:chemotaxis"/>
    <property type="evidence" value="ECO:0007669"/>
    <property type="project" value="UniProtKB-KW"/>
</dbReference>
<evidence type="ECO:0000259" key="13">
    <source>
        <dbReference type="PROSITE" id="PS50109"/>
    </source>
</evidence>